<dbReference type="GO" id="GO:0016301">
    <property type="term" value="F:kinase activity"/>
    <property type="evidence" value="ECO:0007669"/>
    <property type="project" value="UniProtKB-KW"/>
</dbReference>
<gene>
    <name evidence="2" type="ORF">Cadr_000031153</name>
</gene>
<comment type="caution">
    <text evidence="2">The sequence shown here is derived from an EMBL/GenBank/DDBJ whole genome shotgun (WGS) entry which is preliminary data.</text>
</comment>
<protein>
    <submittedName>
        <fullName evidence="2">Mitogen-activated protein kinase kinase kinase kinase 1</fullName>
    </submittedName>
</protein>
<feature type="region of interest" description="Disordered" evidence="1">
    <location>
        <begin position="87"/>
        <end position="120"/>
    </location>
</feature>
<evidence type="ECO:0000313" key="3">
    <source>
        <dbReference type="Proteomes" id="UP000299084"/>
    </source>
</evidence>
<keyword evidence="3" id="KW-1185">Reference proteome</keyword>
<name>A0A5N4BXB3_CAMDR</name>
<evidence type="ECO:0000313" key="2">
    <source>
        <dbReference type="EMBL" id="KAB1251262.1"/>
    </source>
</evidence>
<dbReference type="Proteomes" id="UP000299084">
    <property type="component" value="Unassembled WGS sequence"/>
</dbReference>
<dbReference type="AlphaFoldDB" id="A0A5N4BXB3"/>
<dbReference type="EMBL" id="JWIN03000083">
    <property type="protein sequence ID" value="KAB1251262.1"/>
    <property type="molecule type" value="Genomic_DNA"/>
</dbReference>
<sequence length="155" mass="16733">TPHLYSHSILGLLERKEARAGSPIAHISPHRLLARKNMVSTKFRDTKGCRACCEGERESRGYAEGSGARGMTWTLATEEGCDLRQGVQSPGKDVWPLGARGRGDRIDPNPSFPTSTAEGASSGGPFLCGALETSVVLLQWQQPMNKFLLLRVGGL</sequence>
<accession>A0A5N4BXB3</accession>
<keyword evidence="2" id="KW-0418">Kinase</keyword>
<reference evidence="2 3" key="1">
    <citation type="journal article" date="2019" name="Mol. Ecol. Resour.">
        <title>Improving Illumina assemblies with Hi-C and long reads: an example with the North African dromedary.</title>
        <authorList>
            <person name="Elbers J.P."/>
            <person name="Rogers M.F."/>
            <person name="Perelman P.L."/>
            <person name="Proskuryakova A.A."/>
            <person name="Serdyukova N.A."/>
            <person name="Johnson W.E."/>
            <person name="Horin P."/>
            <person name="Corander J."/>
            <person name="Murphy D."/>
            <person name="Burger P.A."/>
        </authorList>
    </citation>
    <scope>NUCLEOTIDE SEQUENCE [LARGE SCALE GENOMIC DNA]</scope>
    <source>
        <strain evidence="2">Drom800</strain>
        <tissue evidence="2">Blood</tissue>
    </source>
</reference>
<evidence type="ECO:0000256" key="1">
    <source>
        <dbReference type="SAM" id="MobiDB-lite"/>
    </source>
</evidence>
<feature type="non-terminal residue" evidence="2">
    <location>
        <position position="1"/>
    </location>
</feature>
<organism evidence="2 3">
    <name type="scientific">Camelus dromedarius</name>
    <name type="common">Dromedary</name>
    <name type="synonym">Arabian camel</name>
    <dbReference type="NCBI Taxonomy" id="9838"/>
    <lineage>
        <taxon>Eukaryota</taxon>
        <taxon>Metazoa</taxon>
        <taxon>Chordata</taxon>
        <taxon>Craniata</taxon>
        <taxon>Vertebrata</taxon>
        <taxon>Euteleostomi</taxon>
        <taxon>Mammalia</taxon>
        <taxon>Eutheria</taxon>
        <taxon>Laurasiatheria</taxon>
        <taxon>Artiodactyla</taxon>
        <taxon>Tylopoda</taxon>
        <taxon>Camelidae</taxon>
        <taxon>Camelus</taxon>
    </lineage>
</organism>
<keyword evidence="2" id="KW-0808">Transferase</keyword>
<proteinExistence type="predicted"/>